<proteinExistence type="predicted"/>
<evidence type="ECO:0000256" key="1">
    <source>
        <dbReference type="ARBA" id="ARBA00023015"/>
    </source>
</evidence>
<dbReference type="InterPro" id="IPR003313">
    <property type="entry name" value="AraC-bd"/>
</dbReference>
<dbReference type="SMART" id="SM00342">
    <property type="entry name" value="HTH_ARAC"/>
    <property type="match status" value="1"/>
</dbReference>
<dbReference type="SUPFAM" id="SSF46689">
    <property type="entry name" value="Homeodomain-like"/>
    <property type="match status" value="2"/>
</dbReference>
<accession>A0ABW3PW25</accession>
<dbReference type="Pfam" id="PF02311">
    <property type="entry name" value="AraC_binding"/>
    <property type="match status" value="1"/>
</dbReference>
<dbReference type="InterPro" id="IPR020449">
    <property type="entry name" value="Tscrpt_reg_AraC-type_HTH"/>
</dbReference>
<dbReference type="PRINTS" id="PR00032">
    <property type="entry name" value="HTHARAC"/>
</dbReference>
<evidence type="ECO:0000256" key="3">
    <source>
        <dbReference type="ARBA" id="ARBA00023163"/>
    </source>
</evidence>
<evidence type="ECO:0000256" key="2">
    <source>
        <dbReference type="ARBA" id="ARBA00023125"/>
    </source>
</evidence>
<dbReference type="InterPro" id="IPR014710">
    <property type="entry name" value="RmlC-like_jellyroll"/>
</dbReference>
<evidence type="ECO:0000313" key="5">
    <source>
        <dbReference type="EMBL" id="MFD1129387.1"/>
    </source>
</evidence>
<dbReference type="Gene3D" id="1.10.10.60">
    <property type="entry name" value="Homeodomain-like"/>
    <property type="match status" value="2"/>
</dbReference>
<gene>
    <name evidence="5" type="ORF">ACFQ3J_14530</name>
</gene>
<evidence type="ECO:0000313" key="6">
    <source>
        <dbReference type="Proteomes" id="UP001597169"/>
    </source>
</evidence>
<dbReference type="SUPFAM" id="SSF51215">
    <property type="entry name" value="Regulatory protein AraC"/>
    <property type="match status" value="1"/>
</dbReference>
<dbReference type="PROSITE" id="PS00041">
    <property type="entry name" value="HTH_ARAC_FAMILY_1"/>
    <property type="match status" value="1"/>
</dbReference>
<keyword evidence="1" id="KW-0805">Transcription regulation</keyword>
<feature type="domain" description="HTH araC/xylS-type" evidence="4">
    <location>
        <begin position="183"/>
        <end position="281"/>
    </location>
</feature>
<organism evidence="5 6">
    <name type="scientific">Paenibacillus provencensis</name>
    <dbReference type="NCBI Taxonomy" id="441151"/>
    <lineage>
        <taxon>Bacteria</taxon>
        <taxon>Bacillati</taxon>
        <taxon>Bacillota</taxon>
        <taxon>Bacilli</taxon>
        <taxon>Bacillales</taxon>
        <taxon>Paenibacillaceae</taxon>
        <taxon>Paenibacillus</taxon>
    </lineage>
</organism>
<reference evidence="6" key="1">
    <citation type="journal article" date="2019" name="Int. J. Syst. Evol. Microbiol.">
        <title>The Global Catalogue of Microorganisms (GCM) 10K type strain sequencing project: providing services to taxonomists for standard genome sequencing and annotation.</title>
        <authorList>
            <consortium name="The Broad Institute Genomics Platform"/>
            <consortium name="The Broad Institute Genome Sequencing Center for Infectious Disease"/>
            <person name="Wu L."/>
            <person name="Ma J."/>
        </authorList>
    </citation>
    <scope>NUCLEOTIDE SEQUENCE [LARGE SCALE GENOMIC DNA]</scope>
    <source>
        <strain evidence="6">CCUG 53519</strain>
    </source>
</reference>
<dbReference type="Pfam" id="PF12833">
    <property type="entry name" value="HTH_18"/>
    <property type="match status" value="1"/>
</dbReference>
<dbReference type="PANTHER" id="PTHR43280:SF2">
    <property type="entry name" value="HTH-TYPE TRANSCRIPTIONAL REGULATOR EXSA"/>
    <property type="match status" value="1"/>
</dbReference>
<protein>
    <submittedName>
        <fullName evidence="5">AraC family transcriptional regulator</fullName>
    </submittedName>
</protein>
<dbReference type="PROSITE" id="PS01124">
    <property type="entry name" value="HTH_ARAC_FAMILY_2"/>
    <property type="match status" value="1"/>
</dbReference>
<dbReference type="PANTHER" id="PTHR43280">
    <property type="entry name" value="ARAC-FAMILY TRANSCRIPTIONAL REGULATOR"/>
    <property type="match status" value="1"/>
</dbReference>
<dbReference type="EMBL" id="JBHTKX010000001">
    <property type="protein sequence ID" value="MFD1129387.1"/>
    <property type="molecule type" value="Genomic_DNA"/>
</dbReference>
<evidence type="ECO:0000259" key="4">
    <source>
        <dbReference type="PROSITE" id="PS01124"/>
    </source>
</evidence>
<sequence>MFTNMKEDVHEFLEIHFFNPSAYEKGSAAWPIRLGANAAKPAYHIGPRVTPYYYLLMVLEGEGTFIQSGKTYPLRPGDLFCLFPQVTHEYYTNEDKTLRKIFFAFDGKHALSLLARAGLGPSRPHLQGGLNDEAVEIMKSWFNHCRMELTDLSRLTYLQKVFDALAVNESSLAETSHNPSWVQQGKEYLEIHYAGGITIKSVADYVGVERTHFTKKFHKTYGISPMKYMQELRMNEAKLLLTGTTYKLGEIAQSVGYPDLFSFSKAFKSYEGVSPAKYREKHTKGQALRE</sequence>
<dbReference type="InterPro" id="IPR018060">
    <property type="entry name" value="HTH_AraC"/>
</dbReference>
<comment type="caution">
    <text evidence="5">The sequence shown here is derived from an EMBL/GenBank/DDBJ whole genome shotgun (WGS) entry which is preliminary data.</text>
</comment>
<keyword evidence="3" id="KW-0804">Transcription</keyword>
<dbReference type="Proteomes" id="UP001597169">
    <property type="component" value="Unassembled WGS sequence"/>
</dbReference>
<dbReference type="InterPro" id="IPR018062">
    <property type="entry name" value="HTH_AraC-typ_CS"/>
</dbReference>
<dbReference type="InterPro" id="IPR009057">
    <property type="entry name" value="Homeodomain-like_sf"/>
</dbReference>
<name>A0ABW3PW25_9BACL</name>
<dbReference type="RefSeq" id="WP_251582333.1">
    <property type="nucleotide sequence ID" value="NZ_JBHTKX010000001.1"/>
</dbReference>
<keyword evidence="6" id="KW-1185">Reference proteome</keyword>
<dbReference type="Gene3D" id="2.60.120.10">
    <property type="entry name" value="Jelly Rolls"/>
    <property type="match status" value="1"/>
</dbReference>
<keyword evidence="2" id="KW-0238">DNA-binding</keyword>
<dbReference type="InterPro" id="IPR037923">
    <property type="entry name" value="HTH-like"/>
</dbReference>